<evidence type="ECO:0000256" key="2">
    <source>
        <dbReference type="ARBA" id="ARBA00022540"/>
    </source>
</evidence>
<evidence type="ECO:0000313" key="6">
    <source>
        <dbReference type="EMBL" id="JAT71301.1"/>
    </source>
</evidence>
<feature type="compositionally biased region" description="Low complexity" evidence="5">
    <location>
        <begin position="590"/>
        <end position="602"/>
    </location>
</feature>
<keyword evidence="1" id="KW-0963">Cytoplasm</keyword>
<dbReference type="Pfam" id="PF05091">
    <property type="entry name" value="eIF-3_zeta"/>
    <property type="match status" value="1"/>
</dbReference>
<keyword evidence="3" id="KW-0694">RNA-binding</keyword>
<evidence type="ECO:0008006" key="7">
    <source>
        <dbReference type="Google" id="ProtNLM"/>
    </source>
</evidence>
<dbReference type="PANTHER" id="PTHR12399">
    <property type="entry name" value="EUKARYOTIC TRANSLATION INITIATION FACTOR 3 SUBUNIT 7"/>
    <property type="match status" value="1"/>
</dbReference>
<accession>A0A1D1ZWT1</accession>
<feature type="region of interest" description="Disordered" evidence="5">
    <location>
        <begin position="34"/>
        <end position="63"/>
    </location>
</feature>
<feature type="non-terminal residue" evidence="6">
    <location>
        <position position="1"/>
    </location>
</feature>
<feature type="region of interest" description="Disordered" evidence="5">
    <location>
        <begin position="1"/>
        <end position="21"/>
    </location>
</feature>
<evidence type="ECO:0000256" key="4">
    <source>
        <dbReference type="ARBA" id="ARBA00022917"/>
    </source>
</evidence>
<gene>
    <name evidence="6" type="ORF">g.66004</name>
</gene>
<dbReference type="PIRSF" id="PIRSF016281">
    <property type="entry name" value="EIF-3_zeta"/>
    <property type="match status" value="1"/>
</dbReference>
<dbReference type="PANTHER" id="PTHR12399:SF0">
    <property type="entry name" value="EUKARYOTIC TRANSLATION INITIATION FACTOR 3 SUBUNIT D"/>
    <property type="match status" value="1"/>
</dbReference>
<dbReference type="EMBL" id="GDKF01007321">
    <property type="protein sequence ID" value="JAT71301.1"/>
    <property type="molecule type" value="Transcribed_RNA"/>
</dbReference>
<dbReference type="GO" id="GO:0005852">
    <property type="term" value="C:eukaryotic translation initiation factor 3 complex"/>
    <property type="evidence" value="ECO:0007669"/>
    <property type="project" value="InterPro"/>
</dbReference>
<sequence length="602" mass="64586">PRLISTSETSSESPVLPPDRASLIDTERLRRTWTIPPGSRMPGFKLPAIDQNDEDWGPTTVPEAFRDVPFMPYSKGDRLGRIADFSQQASQRGYQGRYRDREILPGMAVFNFEKGEEDEAFELVDTRVVRKPPGGQRGRGGRGGWGQGRGDGGRPTDSAGRGAFGGGGARGRTGSGVGGRGGRPWNNWRDQNRVTYSSSVDIRPEWRVLGDAVPFTSLHKMSSRVGEPEDLAVAGSLAPYDRAADRVTPRTAVRLARAPAAAPPRRPATSSADPVLRALAAAKQGHVFATDELVATLMASPRSVYPWDMVVTRRGDLLFLDKRPGSSLDYVTNGETSPDPIPEDRKLLDGLQQLSAEATAVHAAFRAQVLRADGERASLEGPAPPPGSAPPAPVAGEAYRYRRWALGDIDLVVRCGVDGALGSTEGGAAAAAAPALLAVHAFNEFDPKWSGIDWRSKLENQRGAALATELKNNAAKVAKWTAAALMAGVDVIKLGYVTRASPKSSEAHLLLGTQSVKPADFAAQMNLSMDNAWGIVRALLELCYDTMEEDGTYLLVRDPNKPQLRLYAVPTEASRAKAEAKKEAAEAEAPEAAAAPETPEEE</sequence>
<evidence type="ECO:0000256" key="1">
    <source>
        <dbReference type="ARBA" id="ARBA00022490"/>
    </source>
</evidence>
<keyword evidence="2" id="KW-0396">Initiation factor</keyword>
<dbReference type="AlphaFoldDB" id="A0A1D1ZWT1"/>
<evidence type="ECO:0000256" key="5">
    <source>
        <dbReference type="SAM" id="MobiDB-lite"/>
    </source>
</evidence>
<feature type="compositionally biased region" description="Polar residues" evidence="5">
    <location>
        <begin position="1"/>
        <end position="13"/>
    </location>
</feature>
<keyword evidence="4" id="KW-0648">Protein biosynthesis</keyword>
<organism evidence="6">
    <name type="scientific">Auxenochlorella protothecoides</name>
    <name type="common">Green microalga</name>
    <name type="synonym">Chlorella protothecoides</name>
    <dbReference type="NCBI Taxonomy" id="3075"/>
    <lineage>
        <taxon>Eukaryota</taxon>
        <taxon>Viridiplantae</taxon>
        <taxon>Chlorophyta</taxon>
        <taxon>core chlorophytes</taxon>
        <taxon>Trebouxiophyceae</taxon>
        <taxon>Chlorellales</taxon>
        <taxon>Chlorellaceae</taxon>
        <taxon>Auxenochlorella</taxon>
    </lineage>
</organism>
<protein>
    <recommendedName>
        <fullName evidence="7">Eukaryotic translation initiation factor 3 subunit D</fullName>
    </recommendedName>
</protein>
<evidence type="ECO:0000256" key="3">
    <source>
        <dbReference type="ARBA" id="ARBA00022884"/>
    </source>
</evidence>
<feature type="region of interest" description="Disordered" evidence="5">
    <location>
        <begin position="127"/>
        <end position="190"/>
    </location>
</feature>
<name>A0A1D1ZWT1_AUXPR</name>
<feature type="compositionally biased region" description="Gly residues" evidence="5">
    <location>
        <begin position="135"/>
        <end position="150"/>
    </location>
</feature>
<dbReference type="GO" id="GO:0003743">
    <property type="term" value="F:translation initiation factor activity"/>
    <property type="evidence" value="ECO:0007669"/>
    <property type="project" value="UniProtKB-KW"/>
</dbReference>
<feature type="compositionally biased region" description="Gly residues" evidence="5">
    <location>
        <begin position="162"/>
        <end position="182"/>
    </location>
</feature>
<dbReference type="InterPro" id="IPR007783">
    <property type="entry name" value="eIF3d"/>
</dbReference>
<dbReference type="GO" id="GO:0003723">
    <property type="term" value="F:RNA binding"/>
    <property type="evidence" value="ECO:0007669"/>
    <property type="project" value="UniProtKB-KW"/>
</dbReference>
<feature type="region of interest" description="Disordered" evidence="5">
    <location>
        <begin position="577"/>
        <end position="602"/>
    </location>
</feature>
<reference evidence="6" key="1">
    <citation type="submission" date="2015-08" db="EMBL/GenBank/DDBJ databases">
        <authorList>
            <person name="Babu N.S."/>
            <person name="Beckwith C.J."/>
            <person name="Beseler K.G."/>
            <person name="Brison A."/>
            <person name="Carone J.V."/>
            <person name="Caskin T.P."/>
            <person name="Diamond M."/>
            <person name="Durham M.E."/>
            <person name="Foxe J.M."/>
            <person name="Go M."/>
            <person name="Henderson B.A."/>
            <person name="Jones I.B."/>
            <person name="McGettigan J.A."/>
            <person name="Micheletti S.J."/>
            <person name="Nasrallah M.E."/>
            <person name="Ortiz D."/>
            <person name="Piller C.R."/>
            <person name="Privatt S.R."/>
            <person name="Schneider S.L."/>
            <person name="Sharp S."/>
            <person name="Smith T.C."/>
            <person name="Stanton J.D."/>
            <person name="Ullery H.E."/>
            <person name="Wilson R.J."/>
            <person name="Serrano M.G."/>
            <person name="Buck G."/>
            <person name="Lee V."/>
            <person name="Wang Y."/>
            <person name="Carvalho R."/>
            <person name="Voegtly L."/>
            <person name="Shi R."/>
            <person name="Duckworth R."/>
            <person name="Johnson A."/>
            <person name="Loviza R."/>
            <person name="Walstead R."/>
            <person name="Shah Z."/>
            <person name="Kiflezghi M."/>
            <person name="Wade K."/>
            <person name="Ball S.L."/>
            <person name="Bradley K.W."/>
            <person name="Asai D.J."/>
            <person name="Bowman C.A."/>
            <person name="Russell D.A."/>
            <person name="Pope W.H."/>
            <person name="Jacobs-Sera D."/>
            <person name="Hendrix R.W."/>
            <person name="Hatfull G.F."/>
        </authorList>
    </citation>
    <scope>NUCLEOTIDE SEQUENCE</scope>
</reference>
<proteinExistence type="predicted"/>